<sequence length="141" mass="15429">MSTDVRYLDEVKAVPAFAGGAAASSVVREQGGRGRARRLLFSSSVSVFRQSVEEETPRRSGPSKPEPTQTRPKRRGSEPASPRIASAGHTVRSQLHSKVCGPFVLTVTLMEGSLKRHECASPFLRLKAKGEMEKNGHKRKM</sequence>
<proteinExistence type="predicted"/>
<dbReference type="AlphaFoldDB" id="A0A6A4S1I8"/>
<accession>A0A6A4S1I8</accession>
<evidence type="ECO:0000313" key="3">
    <source>
        <dbReference type="Proteomes" id="UP000438429"/>
    </source>
</evidence>
<evidence type="ECO:0000256" key="1">
    <source>
        <dbReference type="SAM" id="MobiDB-lite"/>
    </source>
</evidence>
<reference evidence="2 3" key="1">
    <citation type="submission" date="2019-06" db="EMBL/GenBank/DDBJ databases">
        <title>Draft genomes of female and male turbot (Scophthalmus maximus).</title>
        <authorList>
            <person name="Xu H."/>
            <person name="Xu X.-W."/>
            <person name="Shao C."/>
            <person name="Chen S."/>
        </authorList>
    </citation>
    <scope>NUCLEOTIDE SEQUENCE [LARGE SCALE GENOMIC DNA]</scope>
    <source>
        <strain evidence="2">Ysfricsl-2016a</strain>
        <tissue evidence="2">Blood</tissue>
    </source>
</reference>
<feature type="region of interest" description="Disordered" evidence="1">
    <location>
        <begin position="48"/>
        <end position="92"/>
    </location>
</feature>
<evidence type="ECO:0000313" key="2">
    <source>
        <dbReference type="EMBL" id="KAF0025500.1"/>
    </source>
</evidence>
<dbReference type="Proteomes" id="UP000438429">
    <property type="component" value="Unassembled WGS sequence"/>
</dbReference>
<organism evidence="2 3">
    <name type="scientific">Scophthalmus maximus</name>
    <name type="common">Turbot</name>
    <name type="synonym">Psetta maxima</name>
    <dbReference type="NCBI Taxonomy" id="52904"/>
    <lineage>
        <taxon>Eukaryota</taxon>
        <taxon>Metazoa</taxon>
        <taxon>Chordata</taxon>
        <taxon>Craniata</taxon>
        <taxon>Vertebrata</taxon>
        <taxon>Euteleostomi</taxon>
        <taxon>Actinopterygii</taxon>
        <taxon>Neopterygii</taxon>
        <taxon>Teleostei</taxon>
        <taxon>Neoteleostei</taxon>
        <taxon>Acanthomorphata</taxon>
        <taxon>Carangaria</taxon>
        <taxon>Pleuronectiformes</taxon>
        <taxon>Pleuronectoidei</taxon>
        <taxon>Scophthalmidae</taxon>
        <taxon>Scophthalmus</taxon>
    </lineage>
</organism>
<gene>
    <name evidence="2" type="ORF">F2P81_022381</name>
</gene>
<comment type="caution">
    <text evidence="2">The sequence shown here is derived from an EMBL/GenBank/DDBJ whole genome shotgun (WGS) entry which is preliminary data.</text>
</comment>
<dbReference type="EMBL" id="VEVO01000020">
    <property type="protein sequence ID" value="KAF0025500.1"/>
    <property type="molecule type" value="Genomic_DNA"/>
</dbReference>
<name>A0A6A4S1I8_SCOMX</name>
<protein>
    <submittedName>
        <fullName evidence="2">Uncharacterized protein</fullName>
    </submittedName>
</protein>